<protein>
    <submittedName>
        <fullName evidence="5">Phospholipid methyltransferase</fullName>
    </submittedName>
</protein>
<gene>
    <name evidence="5" type="ORF">C5L14_29010</name>
</gene>
<keyword evidence="2 5" id="KW-0808">Transferase</keyword>
<evidence type="ECO:0000256" key="1">
    <source>
        <dbReference type="ARBA" id="ARBA00022603"/>
    </source>
</evidence>
<evidence type="ECO:0000313" key="6">
    <source>
        <dbReference type="Proteomes" id="UP000237682"/>
    </source>
</evidence>
<dbReference type="PANTHER" id="PTHR11727:SF14">
    <property type="entry name" value="BLL8166 PROTEIN"/>
    <property type="match status" value="1"/>
</dbReference>
<dbReference type="InterPro" id="IPR001737">
    <property type="entry name" value="KsgA/Erm"/>
</dbReference>
<dbReference type="RefSeq" id="WP_105865542.1">
    <property type="nucleotide sequence ID" value="NZ_PUEJ01000016.1"/>
</dbReference>
<keyword evidence="4" id="KW-0694">RNA-binding</keyword>
<evidence type="ECO:0000313" key="5">
    <source>
        <dbReference type="EMBL" id="PRH84115.1"/>
    </source>
</evidence>
<keyword evidence="3" id="KW-0949">S-adenosyl-L-methionine</keyword>
<accession>A0A2S9Q454</accession>
<organism evidence="5 6">
    <name type="scientific">Labrys okinawensis</name>
    <dbReference type="NCBI Taxonomy" id="346911"/>
    <lineage>
        <taxon>Bacteria</taxon>
        <taxon>Pseudomonadati</taxon>
        <taxon>Pseudomonadota</taxon>
        <taxon>Alphaproteobacteria</taxon>
        <taxon>Hyphomicrobiales</taxon>
        <taxon>Xanthobacteraceae</taxon>
        <taxon>Labrys</taxon>
    </lineage>
</organism>
<dbReference type="PANTHER" id="PTHR11727">
    <property type="entry name" value="DIMETHYLADENOSINE TRANSFERASE"/>
    <property type="match status" value="1"/>
</dbReference>
<dbReference type="GO" id="GO:0000179">
    <property type="term" value="F:rRNA (adenine-N6,N6-)-dimethyltransferase activity"/>
    <property type="evidence" value="ECO:0007669"/>
    <property type="project" value="TreeGrafter"/>
</dbReference>
<name>A0A2S9Q454_9HYPH</name>
<proteinExistence type="predicted"/>
<dbReference type="CDD" id="cd02440">
    <property type="entry name" value="AdoMet_MTases"/>
    <property type="match status" value="1"/>
</dbReference>
<dbReference type="Gene3D" id="3.40.50.150">
    <property type="entry name" value="Vaccinia Virus protein VP39"/>
    <property type="match status" value="1"/>
</dbReference>
<keyword evidence="1 5" id="KW-0489">Methyltransferase</keyword>
<sequence length="205" mass="22763">MVHKGGARRDNCKPSRRFGEAAQFFRSWTEKPLQMGSITPSSPFLSKAMANCVDPASEGPVVEIGPGTGPITQALVERGVAEDRLVLVEYSPQFCDLLSRRFPRATVVQGDAYALARTLDGRLPGKAAAVVCGLPLLTKPERQRLDLLSQAFTLMQPDAAFIQFTYSLTSPIPTKNAFFTWQASPRIWRNVPPARVWTYRQLLRN</sequence>
<reference evidence="5 6" key="1">
    <citation type="submission" date="2018-02" db="EMBL/GenBank/DDBJ databases">
        <title>Whole genome sequencing of endophytic bacterium.</title>
        <authorList>
            <person name="Eedara R."/>
            <person name="Podile A.R."/>
        </authorList>
    </citation>
    <scope>NUCLEOTIDE SEQUENCE [LARGE SCALE GENOMIC DNA]</scope>
    <source>
        <strain evidence="5 6">RP1T</strain>
    </source>
</reference>
<keyword evidence="6" id="KW-1185">Reference proteome</keyword>
<dbReference type="SUPFAM" id="SSF53335">
    <property type="entry name" value="S-adenosyl-L-methionine-dependent methyltransferases"/>
    <property type="match status" value="1"/>
</dbReference>
<dbReference type="OrthoDB" id="9805585at2"/>
<dbReference type="GO" id="GO:0003723">
    <property type="term" value="F:RNA binding"/>
    <property type="evidence" value="ECO:0007669"/>
    <property type="project" value="UniProtKB-KW"/>
</dbReference>
<dbReference type="InterPro" id="IPR029063">
    <property type="entry name" value="SAM-dependent_MTases_sf"/>
</dbReference>
<dbReference type="AlphaFoldDB" id="A0A2S9Q454"/>
<evidence type="ECO:0000256" key="4">
    <source>
        <dbReference type="ARBA" id="ARBA00022884"/>
    </source>
</evidence>
<evidence type="ECO:0000256" key="2">
    <source>
        <dbReference type="ARBA" id="ARBA00022679"/>
    </source>
</evidence>
<dbReference type="EMBL" id="PUEJ01000016">
    <property type="protein sequence ID" value="PRH84115.1"/>
    <property type="molecule type" value="Genomic_DNA"/>
</dbReference>
<dbReference type="Pfam" id="PF00398">
    <property type="entry name" value="RrnaAD"/>
    <property type="match status" value="1"/>
</dbReference>
<comment type="caution">
    <text evidence="5">The sequence shown here is derived from an EMBL/GenBank/DDBJ whole genome shotgun (WGS) entry which is preliminary data.</text>
</comment>
<evidence type="ECO:0000256" key="3">
    <source>
        <dbReference type="ARBA" id="ARBA00022691"/>
    </source>
</evidence>
<dbReference type="Proteomes" id="UP000237682">
    <property type="component" value="Unassembled WGS sequence"/>
</dbReference>